<dbReference type="InterPro" id="IPR043738">
    <property type="entry name" value="DUF5683"/>
</dbReference>
<feature type="domain" description="DUF5683" evidence="2">
    <location>
        <begin position="70"/>
        <end position="229"/>
    </location>
</feature>
<dbReference type="EMBL" id="CP001712">
    <property type="protein sequence ID" value="EAR14084.1"/>
    <property type="molecule type" value="Genomic_DNA"/>
</dbReference>
<proteinExistence type="predicted"/>
<gene>
    <name evidence="3" type="ordered locus">RB2501_01620</name>
</gene>
<dbReference type="RefSeq" id="WP_015755520.1">
    <property type="nucleotide sequence ID" value="NC_013222.1"/>
</dbReference>
<evidence type="ECO:0000313" key="3">
    <source>
        <dbReference type="EMBL" id="EAR14084.1"/>
    </source>
</evidence>
<sequence length="229" mass="25874">MTRNLLIGLLLAWGSFGASAQETDSTALQASPEAQRANDSLQRQDEQAVQRQMAEGGVRFEQVEKREINPLAPSKAAFYSAVLPGLGQIYNRRYWKAPIVWAAIGTGTYVYIYNDDLYDRFRTAFKRRLAGFTDDEFYDLNPNDDITPATPDLSDEALQDAQERYQRDRDLALLITIGLYALNIIDANVDAHLKQYNVDEDLSMEVQPYLENNPIDGSPHYGLAVNIKF</sequence>
<keyword evidence="4" id="KW-1185">Reference proteome</keyword>
<accession>A4CPZ9</accession>
<dbReference type="Proteomes" id="UP000009049">
    <property type="component" value="Chromosome"/>
</dbReference>
<dbReference type="KEGG" id="rbi:RB2501_01620"/>
<evidence type="ECO:0000259" key="2">
    <source>
        <dbReference type="Pfam" id="PF18935"/>
    </source>
</evidence>
<dbReference type="Pfam" id="PF18935">
    <property type="entry name" value="DUF5683"/>
    <property type="match status" value="1"/>
</dbReference>
<dbReference type="eggNOG" id="ENOG502ZCD0">
    <property type="taxonomic scope" value="Bacteria"/>
</dbReference>
<dbReference type="AlphaFoldDB" id="A4CPZ9"/>
<protein>
    <recommendedName>
        <fullName evidence="2">DUF5683 domain-containing protein</fullName>
    </recommendedName>
</protein>
<reference evidence="3 4" key="1">
    <citation type="journal article" date="2009" name="J. Bacteriol.">
        <title>Complete genome sequence of Robiginitalea biformata HTCC2501.</title>
        <authorList>
            <person name="Oh H.M."/>
            <person name="Giovannoni S.J."/>
            <person name="Lee K."/>
            <person name="Ferriera S."/>
            <person name="Johnson J."/>
            <person name="Cho J.C."/>
        </authorList>
    </citation>
    <scope>NUCLEOTIDE SEQUENCE [LARGE SCALE GENOMIC DNA]</scope>
    <source>
        <strain evidence="4">ATCC BAA-864 / HTCC2501 / KCTC 12146</strain>
    </source>
</reference>
<dbReference type="HOGENOM" id="CLU_060256_1_1_10"/>
<feature type="signal peptide" evidence="1">
    <location>
        <begin position="1"/>
        <end position="20"/>
    </location>
</feature>
<evidence type="ECO:0000313" key="4">
    <source>
        <dbReference type="Proteomes" id="UP000009049"/>
    </source>
</evidence>
<name>A4CPZ9_ROBBH</name>
<feature type="chain" id="PRO_5002667729" description="DUF5683 domain-containing protein" evidence="1">
    <location>
        <begin position="21"/>
        <end position="229"/>
    </location>
</feature>
<evidence type="ECO:0000256" key="1">
    <source>
        <dbReference type="SAM" id="SignalP"/>
    </source>
</evidence>
<dbReference type="STRING" id="313596.RB2501_01620"/>
<organism evidence="3 4">
    <name type="scientific">Robiginitalea biformata (strain ATCC BAA-864 / DSM 15991 / KCTC 12146 / HTCC2501)</name>
    <dbReference type="NCBI Taxonomy" id="313596"/>
    <lineage>
        <taxon>Bacteria</taxon>
        <taxon>Pseudomonadati</taxon>
        <taxon>Bacteroidota</taxon>
        <taxon>Flavobacteriia</taxon>
        <taxon>Flavobacteriales</taxon>
        <taxon>Flavobacteriaceae</taxon>
        <taxon>Robiginitalea</taxon>
    </lineage>
</organism>
<keyword evidence="1" id="KW-0732">Signal</keyword>